<dbReference type="AlphaFoldDB" id="A0A0R3EAU3"/>
<reference evidence="2 3" key="1">
    <citation type="submission" date="2015-09" db="EMBL/GenBank/DDBJ databases">
        <title>Draft Genome Sequence of Bradyrhizobium manausense Strain BR 3351T, a Novel Symbiotic Nitrogen-Fixing Alphaproteobacterium Isolated from Brazilian Amazon Rain Forest.</title>
        <authorList>
            <person name="De Araujo J.L."/>
            <person name="Zilli J.E."/>
        </authorList>
    </citation>
    <scope>NUCLEOTIDE SEQUENCE [LARGE SCALE GENOMIC DNA]</scope>
    <source>
        <strain evidence="2 3">BR3351</strain>
    </source>
</reference>
<evidence type="ECO:0000256" key="1">
    <source>
        <dbReference type="SAM" id="Phobius"/>
    </source>
</evidence>
<organism evidence="2 3">
    <name type="scientific">Bradyrhizobium manausense</name>
    <dbReference type="NCBI Taxonomy" id="989370"/>
    <lineage>
        <taxon>Bacteria</taxon>
        <taxon>Pseudomonadati</taxon>
        <taxon>Pseudomonadota</taxon>
        <taxon>Alphaproteobacteria</taxon>
        <taxon>Hyphomicrobiales</taxon>
        <taxon>Nitrobacteraceae</taxon>
        <taxon>Bradyrhizobium</taxon>
    </lineage>
</organism>
<gene>
    <name evidence="2" type="ORF">AOQ71_02645</name>
</gene>
<keyword evidence="1" id="KW-0472">Membrane</keyword>
<comment type="caution">
    <text evidence="2">The sequence shown here is derived from an EMBL/GenBank/DDBJ whole genome shotgun (WGS) entry which is preliminary data.</text>
</comment>
<sequence>MLRSSDCSCVAGEAKGFRAIVAAPLSPWHLDRIWLMCAGLAIGLLLLCAPAVAMQKTIEWVDDLLCRNQAAFNPKRYDETRLRNTAELVFVRHILEFPIPRTYAPSGLPDVDAYKMECSQRADWLAQMPLVALPGIESYRSLKLGQLSEWCDFHVLLARAMGDDVAALRAFTPSAAHCSQYVDALEGKTDIKQVWRHLVASQCETNSKPKVCLAEYLSVEGRPDEAKRIKADVLSYGWQNCSTRYLETGNAISKVAASMEARLKLEFGQRFRVTRARSCAD</sequence>
<proteinExistence type="predicted"/>
<keyword evidence="1" id="KW-0812">Transmembrane</keyword>
<protein>
    <submittedName>
        <fullName evidence="2">Uncharacterized protein</fullName>
    </submittedName>
</protein>
<accession>A0A0R3EAU3</accession>
<feature type="transmembrane region" description="Helical" evidence="1">
    <location>
        <begin position="33"/>
        <end position="53"/>
    </location>
</feature>
<keyword evidence="1" id="KW-1133">Transmembrane helix</keyword>
<dbReference type="Proteomes" id="UP000051936">
    <property type="component" value="Unassembled WGS sequence"/>
</dbReference>
<name>A0A0R3EAU3_9BRAD</name>
<dbReference type="EMBL" id="LJYG01000016">
    <property type="protein sequence ID" value="KRQ17116.1"/>
    <property type="molecule type" value="Genomic_DNA"/>
</dbReference>
<keyword evidence="3" id="KW-1185">Reference proteome</keyword>
<evidence type="ECO:0000313" key="2">
    <source>
        <dbReference type="EMBL" id="KRQ17116.1"/>
    </source>
</evidence>
<evidence type="ECO:0000313" key="3">
    <source>
        <dbReference type="Proteomes" id="UP000051936"/>
    </source>
</evidence>
<dbReference type="STRING" id="989370.AOQ71_02645"/>